<keyword evidence="1" id="KW-0812">Transmembrane</keyword>
<protein>
    <submittedName>
        <fullName evidence="2">Uncharacterized protein</fullName>
    </submittedName>
</protein>
<reference evidence="2" key="2">
    <citation type="journal article" date="2015" name="Fish Shellfish Immunol.">
        <title>Early steps in the European eel (Anguilla anguilla)-Vibrio vulnificus interaction in the gills: Role of the RtxA13 toxin.</title>
        <authorList>
            <person name="Callol A."/>
            <person name="Pajuelo D."/>
            <person name="Ebbesson L."/>
            <person name="Teles M."/>
            <person name="MacKenzie S."/>
            <person name="Amaro C."/>
        </authorList>
    </citation>
    <scope>NUCLEOTIDE SEQUENCE</scope>
</reference>
<reference evidence="2" key="1">
    <citation type="submission" date="2014-11" db="EMBL/GenBank/DDBJ databases">
        <authorList>
            <person name="Amaro Gonzalez C."/>
        </authorList>
    </citation>
    <scope>NUCLEOTIDE SEQUENCE</scope>
</reference>
<dbReference type="AlphaFoldDB" id="A0A0E9QW45"/>
<evidence type="ECO:0000313" key="2">
    <source>
        <dbReference type="EMBL" id="JAH20303.1"/>
    </source>
</evidence>
<accession>A0A0E9QW45</accession>
<sequence>MLFFVFRSGKHSFRTFFVPIIFSFYVCGPIGVLQYLRHSTEY</sequence>
<dbReference type="EMBL" id="GBXM01088274">
    <property type="protein sequence ID" value="JAH20303.1"/>
    <property type="molecule type" value="Transcribed_RNA"/>
</dbReference>
<name>A0A0E9QW45_ANGAN</name>
<proteinExistence type="predicted"/>
<feature type="transmembrane region" description="Helical" evidence="1">
    <location>
        <begin position="16"/>
        <end position="36"/>
    </location>
</feature>
<organism evidence="2">
    <name type="scientific">Anguilla anguilla</name>
    <name type="common">European freshwater eel</name>
    <name type="synonym">Muraena anguilla</name>
    <dbReference type="NCBI Taxonomy" id="7936"/>
    <lineage>
        <taxon>Eukaryota</taxon>
        <taxon>Metazoa</taxon>
        <taxon>Chordata</taxon>
        <taxon>Craniata</taxon>
        <taxon>Vertebrata</taxon>
        <taxon>Euteleostomi</taxon>
        <taxon>Actinopterygii</taxon>
        <taxon>Neopterygii</taxon>
        <taxon>Teleostei</taxon>
        <taxon>Anguilliformes</taxon>
        <taxon>Anguillidae</taxon>
        <taxon>Anguilla</taxon>
    </lineage>
</organism>
<keyword evidence="1" id="KW-1133">Transmembrane helix</keyword>
<keyword evidence="1" id="KW-0472">Membrane</keyword>
<evidence type="ECO:0000256" key="1">
    <source>
        <dbReference type="SAM" id="Phobius"/>
    </source>
</evidence>